<protein>
    <submittedName>
        <fullName evidence="3">Uncharacterized protein</fullName>
    </submittedName>
</protein>
<evidence type="ECO:0000256" key="1">
    <source>
        <dbReference type="SAM" id="MobiDB-lite"/>
    </source>
</evidence>
<sequence>MADIPPYAERIPEVFQPLFDYLSSVLPQPIYSFTATLLSHSFTLLSSLFALIITLVSSSPSSWKAETILPPLITLLAAYLALVSFYRTAGWMIRTTFWFVKWGSILGALVAGTGWMLGNAHANGENGLGELFEGNGILYTLGSMLLGTLNGQGQNAAGGSRARRSSRSRPGSHSRAERPKAWESWDRHNEWQYKEGARGRGNEASLGAEVQKVVEKIFGAAGNAMKEGGWWESAKGAVEEFTRGLDGDNAEAQAKPDRKSQKGKTSSTVSLNVSQYIYIILHDFVAKDNCTCFPTRSKDPVDMMAQRCQTRCP</sequence>
<evidence type="ECO:0000313" key="4">
    <source>
        <dbReference type="Proteomes" id="UP000092993"/>
    </source>
</evidence>
<dbReference type="OMA" id="TGWMIRT"/>
<accession>A0A1C7LQM6</accession>
<organism evidence="3 4">
    <name type="scientific">Grifola frondosa</name>
    <name type="common">Maitake</name>
    <name type="synonym">Polyporus frondosus</name>
    <dbReference type="NCBI Taxonomy" id="5627"/>
    <lineage>
        <taxon>Eukaryota</taxon>
        <taxon>Fungi</taxon>
        <taxon>Dikarya</taxon>
        <taxon>Basidiomycota</taxon>
        <taxon>Agaricomycotina</taxon>
        <taxon>Agaricomycetes</taxon>
        <taxon>Polyporales</taxon>
        <taxon>Grifolaceae</taxon>
        <taxon>Grifola</taxon>
    </lineage>
</organism>
<feature type="region of interest" description="Disordered" evidence="1">
    <location>
        <begin position="153"/>
        <end position="181"/>
    </location>
</feature>
<keyword evidence="2" id="KW-0812">Transmembrane</keyword>
<name>A0A1C7LQM6_GRIFR</name>
<keyword evidence="4" id="KW-1185">Reference proteome</keyword>
<evidence type="ECO:0000313" key="3">
    <source>
        <dbReference type="EMBL" id="OBZ66982.1"/>
    </source>
</evidence>
<dbReference type="OrthoDB" id="2502792at2759"/>
<keyword evidence="2" id="KW-1133">Transmembrane helix</keyword>
<reference evidence="3 4" key="1">
    <citation type="submission" date="2016-03" db="EMBL/GenBank/DDBJ databases">
        <title>Whole genome sequencing of Grifola frondosa 9006-11.</title>
        <authorList>
            <person name="Min B."/>
            <person name="Park H."/>
            <person name="Kim J.-G."/>
            <person name="Cho H."/>
            <person name="Oh Y.-L."/>
            <person name="Kong W.-S."/>
            <person name="Choi I.-G."/>
        </authorList>
    </citation>
    <scope>NUCLEOTIDE SEQUENCE [LARGE SCALE GENOMIC DNA]</scope>
    <source>
        <strain evidence="3 4">9006-11</strain>
    </source>
</reference>
<feature type="transmembrane region" description="Helical" evidence="2">
    <location>
        <begin position="98"/>
        <end position="117"/>
    </location>
</feature>
<comment type="caution">
    <text evidence="3">The sequence shown here is derived from an EMBL/GenBank/DDBJ whole genome shotgun (WGS) entry which is preliminary data.</text>
</comment>
<keyword evidence="2" id="KW-0472">Membrane</keyword>
<feature type="region of interest" description="Disordered" evidence="1">
    <location>
        <begin position="245"/>
        <end position="266"/>
    </location>
</feature>
<feature type="transmembrane region" description="Helical" evidence="2">
    <location>
        <begin position="30"/>
        <end position="56"/>
    </location>
</feature>
<gene>
    <name evidence="3" type="ORF">A0H81_12997</name>
</gene>
<dbReference type="AlphaFoldDB" id="A0A1C7LQM6"/>
<evidence type="ECO:0000256" key="2">
    <source>
        <dbReference type="SAM" id="Phobius"/>
    </source>
</evidence>
<feature type="compositionally biased region" description="Basic residues" evidence="1">
    <location>
        <begin position="161"/>
        <end position="172"/>
    </location>
</feature>
<feature type="transmembrane region" description="Helical" evidence="2">
    <location>
        <begin position="68"/>
        <end position="86"/>
    </location>
</feature>
<dbReference type="Proteomes" id="UP000092993">
    <property type="component" value="Unassembled WGS sequence"/>
</dbReference>
<proteinExistence type="predicted"/>
<dbReference type="EMBL" id="LUGG01000025">
    <property type="protein sequence ID" value="OBZ66982.1"/>
    <property type="molecule type" value="Genomic_DNA"/>
</dbReference>